<dbReference type="Proteomes" id="UP000821853">
    <property type="component" value="Unassembled WGS sequence"/>
</dbReference>
<evidence type="ECO:0000313" key="2">
    <source>
        <dbReference type="Proteomes" id="UP000821853"/>
    </source>
</evidence>
<gene>
    <name evidence="1" type="ORF">HPB48_026911</name>
</gene>
<dbReference type="VEuPathDB" id="VectorBase:HLOH_058706"/>
<dbReference type="AlphaFoldDB" id="A0A9J6HD14"/>
<organism evidence="1 2">
    <name type="scientific">Haemaphysalis longicornis</name>
    <name type="common">Bush tick</name>
    <dbReference type="NCBI Taxonomy" id="44386"/>
    <lineage>
        <taxon>Eukaryota</taxon>
        <taxon>Metazoa</taxon>
        <taxon>Ecdysozoa</taxon>
        <taxon>Arthropoda</taxon>
        <taxon>Chelicerata</taxon>
        <taxon>Arachnida</taxon>
        <taxon>Acari</taxon>
        <taxon>Parasitiformes</taxon>
        <taxon>Ixodida</taxon>
        <taxon>Ixodoidea</taxon>
        <taxon>Ixodidae</taxon>
        <taxon>Haemaphysalinae</taxon>
        <taxon>Haemaphysalis</taxon>
    </lineage>
</organism>
<name>A0A9J6HD14_HAELO</name>
<dbReference type="EMBL" id="JABSTR010003385">
    <property type="protein sequence ID" value="KAH9384881.1"/>
    <property type="molecule type" value="Genomic_DNA"/>
</dbReference>
<keyword evidence="2" id="KW-1185">Reference proteome</keyword>
<proteinExistence type="predicted"/>
<accession>A0A9J6HD14</accession>
<evidence type="ECO:0000313" key="1">
    <source>
        <dbReference type="EMBL" id="KAH9384881.1"/>
    </source>
</evidence>
<sequence length="126" mass="14296">MSIQKKLRAACNSQSCALIQPWMQCNANHLHFVAAMTKADAELSLCMWKSLLNHICDKHDGRTGPFVEYLHERASWGPRMNDTREKLAALHYNENASRGQAVTQAGDEQFKVKMPKEREGHLSVCQ</sequence>
<comment type="caution">
    <text evidence="1">The sequence shown here is derived from an EMBL/GenBank/DDBJ whole genome shotgun (WGS) entry which is preliminary data.</text>
</comment>
<dbReference type="OrthoDB" id="6131681at2759"/>
<dbReference type="OMA" id="HERASWG"/>
<reference evidence="1 2" key="1">
    <citation type="journal article" date="2020" name="Cell">
        <title>Large-Scale Comparative Analyses of Tick Genomes Elucidate Their Genetic Diversity and Vector Capacities.</title>
        <authorList>
            <consortium name="Tick Genome and Microbiome Consortium (TIGMIC)"/>
            <person name="Jia N."/>
            <person name="Wang J."/>
            <person name="Shi W."/>
            <person name="Du L."/>
            <person name="Sun Y."/>
            <person name="Zhan W."/>
            <person name="Jiang J.F."/>
            <person name="Wang Q."/>
            <person name="Zhang B."/>
            <person name="Ji P."/>
            <person name="Bell-Sakyi L."/>
            <person name="Cui X.M."/>
            <person name="Yuan T.T."/>
            <person name="Jiang B.G."/>
            <person name="Yang W.F."/>
            <person name="Lam T.T."/>
            <person name="Chang Q.C."/>
            <person name="Ding S.J."/>
            <person name="Wang X.J."/>
            <person name="Zhu J.G."/>
            <person name="Ruan X.D."/>
            <person name="Zhao L."/>
            <person name="Wei J.T."/>
            <person name="Ye R.Z."/>
            <person name="Que T.C."/>
            <person name="Du C.H."/>
            <person name="Zhou Y.H."/>
            <person name="Cheng J.X."/>
            <person name="Dai P.F."/>
            <person name="Guo W.B."/>
            <person name="Han X.H."/>
            <person name="Huang E.J."/>
            <person name="Li L.F."/>
            <person name="Wei W."/>
            <person name="Gao Y.C."/>
            <person name="Liu J.Z."/>
            <person name="Shao H.Z."/>
            <person name="Wang X."/>
            <person name="Wang C.C."/>
            <person name="Yang T.C."/>
            <person name="Huo Q.B."/>
            <person name="Li W."/>
            <person name="Chen H.Y."/>
            <person name="Chen S.E."/>
            <person name="Zhou L.G."/>
            <person name="Ni X.B."/>
            <person name="Tian J.H."/>
            <person name="Sheng Y."/>
            <person name="Liu T."/>
            <person name="Pan Y.S."/>
            <person name="Xia L.Y."/>
            <person name="Li J."/>
            <person name="Zhao F."/>
            <person name="Cao W.C."/>
        </authorList>
    </citation>
    <scope>NUCLEOTIDE SEQUENCE [LARGE SCALE GENOMIC DNA]</scope>
    <source>
        <strain evidence="1">HaeL-2018</strain>
    </source>
</reference>
<protein>
    <submittedName>
        <fullName evidence="1">Uncharacterized protein</fullName>
    </submittedName>
</protein>